<accession>A0ABD2MP66</accession>
<feature type="coiled-coil region" evidence="1">
    <location>
        <begin position="232"/>
        <end position="259"/>
    </location>
</feature>
<dbReference type="PANTHER" id="PTHR10410">
    <property type="entry name" value="EUKARYOTIC TRANSLATION INITIATION FACTOR 3 -RELATED"/>
    <property type="match status" value="1"/>
</dbReference>
<reference evidence="3 4" key="1">
    <citation type="journal article" date="2021" name="BMC Biol.">
        <title>Horizontally acquired antibacterial genes associated with adaptive radiation of ladybird beetles.</title>
        <authorList>
            <person name="Li H.S."/>
            <person name="Tang X.F."/>
            <person name="Huang Y.H."/>
            <person name="Xu Z.Y."/>
            <person name="Chen M.L."/>
            <person name="Du X.Y."/>
            <person name="Qiu B.Y."/>
            <person name="Chen P.T."/>
            <person name="Zhang W."/>
            <person name="Slipinski A."/>
            <person name="Escalona H.E."/>
            <person name="Waterhouse R.M."/>
            <person name="Zwick A."/>
            <person name="Pang H."/>
        </authorList>
    </citation>
    <scope>NUCLEOTIDE SEQUENCE [LARGE SCALE GENOMIC DNA]</scope>
    <source>
        <strain evidence="3">SYSU2018</strain>
    </source>
</reference>
<keyword evidence="1" id="KW-0175">Coiled coil</keyword>
<feature type="domain" description="MPN" evidence="2">
    <location>
        <begin position="12"/>
        <end position="150"/>
    </location>
</feature>
<dbReference type="Pfam" id="PF18110">
    <property type="entry name" value="BRCC36_C"/>
    <property type="match status" value="1"/>
</dbReference>
<gene>
    <name evidence="3" type="ORF">HHI36_007266</name>
</gene>
<evidence type="ECO:0000313" key="3">
    <source>
        <dbReference type="EMBL" id="KAL3268139.1"/>
    </source>
</evidence>
<dbReference type="InterPro" id="IPR000555">
    <property type="entry name" value="JAMM/MPN+_dom"/>
</dbReference>
<sequence length="260" mass="29841">MVEGDQNYLRKVILDADVYTLCLQHALTTEKEEIMGLLMGEVDEREKISHISAALILHRSDKQPDRVEIPPEIIYTATTYAEEIAQKINRPMRVLGWYHSHPHITVWPSHVDVRTQATYQMMDPLFIGLIFSVYHNDSGSTANHVQVTCFQAIRSGSEYSRREIELIISPSPLKLYNLEAITKLPKILFEEEVKCHAEENSDIRDDLTTLHNEAIKTVELVHIVSKVSQPLCTDLEKRLAVTKNRIAELKMLKKSLQDKK</sequence>
<dbReference type="Pfam" id="PF01398">
    <property type="entry name" value="JAB"/>
    <property type="match status" value="1"/>
</dbReference>
<dbReference type="PROSITE" id="PS50249">
    <property type="entry name" value="MPN"/>
    <property type="match status" value="1"/>
</dbReference>
<dbReference type="InterPro" id="IPR050242">
    <property type="entry name" value="JAMM_MPN+_peptidase_M67A"/>
</dbReference>
<dbReference type="Gene3D" id="3.40.140.10">
    <property type="entry name" value="Cytidine Deaminase, domain 2"/>
    <property type="match status" value="1"/>
</dbReference>
<evidence type="ECO:0000259" key="2">
    <source>
        <dbReference type="PROSITE" id="PS50249"/>
    </source>
</evidence>
<evidence type="ECO:0000313" key="4">
    <source>
        <dbReference type="Proteomes" id="UP001516400"/>
    </source>
</evidence>
<name>A0ABD2MP66_9CUCU</name>
<dbReference type="AlphaFoldDB" id="A0ABD2MP66"/>
<keyword evidence="4" id="KW-1185">Reference proteome</keyword>
<comment type="caution">
    <text evidence="3">The sequence shown here is derived from an EMBL/GenBank/DDBJ whole genome shotgun (WGS) entry which is preliminary data.</text>
</comment>
<dbReference type="SMART" id="SM00232">
    <property type="entry name" value="JAB_MPN"/>
    <property type="match status" value="1"/>
</dbReference>
<protein>
    <recommendedName>
        <fullName evidence="2">MPN domain-containing protein</fullName>
    </recommendedName>
</protein>
<evidence type="ECO:0000256" key="1">
    <source>
        <dbReference type="SAM" id="Coils"/>
    </source>
</evidence>
<dbReference type="EMBL" id="JABFTP020000021">
    <property type="protein sequence ID" value="KAL3268139.1"/>
    <property type="molecule type" value="Genomic_DNA"/>
</dbReference>
<dbReference type="SUPFAM" id="SSF102712">
    <property type="entry name" value="JAB1/MPN domain"/>
    <property type="match status" value="1"/>
</dbReference>
<organism evidence="3 4">
    <name type="scientific">Cryptolaemus montrouzieri</name>
    <dbReference type="NCBI Taxonomy" id="559131"/>
    <lineage>
        <taxon>Eukaryota</taxon>
        <taxon>Metazoa</taxon>
        <taxon>Ecdysozoa</taxon>
        <taxon>Arthropoda</taxon>
        <taxon>Hexapoda</taxon>
        <taxon>Insecta</taxon>
        <taxon>Pterygota</taxon>
        <taxon>Neoptera</taxon>
        <taxon>Endopterygota</taxon>
        <taxon>Coleoptera</taxon>
        <taxon>Polyphaga</taxon>
        <taxon>Cucujiformia</taxon>
        <taxon>Coccinelloidea</taxon>
        <taxon>Coccinellidae</taxon>
        <taxon>Scymninae</taxon>
        <taxon>Scymnini</taxon>
        <taxon>Cryptolaemus</taxon>
    </lineage>
</organism>
<dbReference type="InterPro" id="IPR037518">
    <property type="entry name" value="MPN"/>
</dbReference>
<proteinExistence type="predicted"/>
<dbReference type="InterPro" id="IPR040749">
    <property type="entry name" value="BRCC36_C"/>
</dbReference>
<dbReference type="Proteomes" id="UP001516400">
    <property type="component" value="Unassembled WGS sequence"/>
</dbReference>